<gene>
    <name evidence="2" type="ORF">SAMN05421541_102567</name>
</gene>
<keyword evidence="1" id="KW-0812">Transmembrane</keyword>
<proteinExistence type="predicted"/>
<evidence type="ECO:0000313" key="3">
    <source>
        <dbReference type="Proteomes" id="UP000199645"/>
    </source>
</evidence>
<keyword evidence="1" id="KW-0472">Membrane</keyword>
<dbReference type="Proteomes" id="UP000199645">
    <property type="component" value="Unassembled WGS sequence"/>
</dbReference>
<dbReference type="RefSeq" id="WP_093610917.1">
    <property type="nucleotide sequence ID" value="NZ_BOMT01000020.1"/>
</dbReference>
<dbReference type="STRING" id="35752.SAMN05421541_102567"/>
<keyword evidence="3" id="KW-1185">Reference proteome</keyword>
<accession>A0A1I2BWE0</accession>
<reference evidence="2 3" key="1">
    <citation type="submission" date="2016-10" db="EMBL/GenBank/DDBJ databases">
        <authorList>
            <person name="de Groot N.N."/>
        </authorList>
    </citation>
    <scope>NUCLEOTIDE SEQUENCE [LARGE SCALE GENOMIC DNA]</scope>
    <source>
        <strain evidence="2 3">DSM 43019</strain>
    </source>
</reference>
<dbReference type="OrthoDB" id="4061674at2"/>
<sequence length="210" mass="22312">MRTCVDCGERHSGVPRGCRACPSGSRILPALPIAVLVGSLALAAVVGGPRLIGAERPRAEQPVRRDAAPALENLPANLVTVDPRVTHPRTVAVVAMLDTYFHGINQRDYRAVATVLDPAGDVDPGVPGELEAFAEGTSTSLDSDIVLVGLTDAAYGRLRAEVSFRSEQKAGHGPPGRPRETCTLWQVTYLLTVHGDGYRMLRGDGLDQPC</sequence>
<name>A0A1I2BWE0_9ACTN</name>
<evidence type="ECO:0000313" key="2">
    <source>
        <dbReference type="EMBL" id="SFE60397.1"/>
    </source>
</evidence>
<evidence type="ECO:0000256" key="1">
    <source>
        <dbReference type="SAM" id="Phobius"/>
    </source>
</evidence>
<protein>
    <submittedName>
        <fullName evidence="2">Uncharacterized protein</fullName>
    </submittedName>
</protein>
<organism evidence="2 3">
    <name type="scientific">Actinoplanes philippinensis</name>
    <dbReference type="NCBI Taxonomy" id="35752"/>
    <lineage>
        <taxon>Bacteria</taxon>
        <taxon>Bacillati</taxon>
        <taxon>Actinomycetota</taxon>
        <taxon>Actinomycetes</taxon>
        <taxon>Micromonosporales</taxon>
        <taxon>Micromonosporaceae</taxon>
        <taxon>Actinoplanes</taxon>
    </lineage>
</organism>
<dbReference type="EMBL" id="FONV01000002">
    <property type="protein sequence ID" value="SFE60397.1"/>
    <property type="molecule type" value="Genomic_DNA"/>
</dbReference>
<feature type="transmembrane region" description="Helical" evidence="1">
    <location>
        <begin position="27"/>
        <end position="48"/>
    </location>
</feature>
<dbReference type="AlphaFoldDB" id="A0A1I2BWE0"/>
<keyword evidence="1" id="KW-1133">Transmembrane helix</keyword>